<accession>A0A7T5RJT3</accession>
<evidence type="ECO:0000313" key="2">
    <source>
        <dbReference type="Proteomes" id="UP000595618"/>
    </source>
</evidence>
<dbReference type="AlphaFoldDB" id="A0A7T5RJT3"/>
<organism evidence="1 2">
    <name type="scientific">Candidatus Sungiibacteriota bacterium</name>
    <dbReference type="NCBI Taxonomy" id="2750080"/>
    <lineage>
        <taxon>Bacteria</taxon>
        <taxon>Candidatus Sungiibacteriota</taxon>
    </lineage>
</organism>
<proteinExistence type="predicted"/>
<evidence type="ECO:0000313" key="1">
    <source>
        <dbReference type="EMBL" id="QQG45472.1"/>
    </source>
</evidence>
<dbReference type="EMBL" id="CP066690">
    <property type="protein sequence ID" value="QQG45472.1"/>
    <property type="molecule type" value="Genomic_DNA"/>
</dbReference>
<protein>
    <submittedName>
        <fullName evidence="1">Uncharacterized protein</fullName>
    </submittedName>
</protein>
<name>A0A7T5RJT3_9BACT</name>
<gene>
    <name evidence="1" type="ORF">HYW89_00845</name>
</gene>
<sequence length="238" mass="26412">MGKIVVVSPDQMPGWLEKRRRVFSEIDQQLIRGLQDPTKGLSLDQLQAMTEHRNPFGVISQRSKKLNFRYDKRKENWDLIEHVSQSITSGVNLELVPFLRPGESSIQGYDLIGRARYELGTHLGQEDAEFLLEHQEEIPAEFLSTTWFSPGRFGGARAATPASRASAGSAGSGFYIGLLGSGAAGDPLAVSSALVNSSLILGKFQRRTCLFRAAFSIPKIFCIVSVDSKLRYLRLRLL</sequence>
<reference evidence="1 2" key="1">
    <citation type="submission" date="2020-07" db="EMBL/GenBank/DDBJ databases">
        <title>Huge and variable diversity of episymbiotic CPR bacteria and DPANN archaea in groundwater ecosystems.</title>
        <authorList>
            <person name="He C.Y."/>
            <person name="Keren R."/>
            <person name="Whittaker M."/>
            <person name="Farag I.F."/>
            <person name="Doudna J."/>
            <person name="Cate J.H.D."/>
            <person name="Banfield J.F."/>
        </authorList>
    </citation>
    <scope>NUCLEOTIDE SEQUENCE [LARGE SCALE GENOMIC DNA]</scope>
    <source>
        <strain evidence="1">NC_groundwater_541_Ag_S-0.1um_46_50</strain>
    </source>
</reference>
<dbReference type="Proteomes" id="UP000595618">
    <property type="component" value="Chromosome"/>
</dbReference>